<proteinExistence type="predicted"/>
<protein>
    <submittedName>
        <fullName evidence="1">Uncharacterized protein</fullName>
    </submittedName>
</protein>
<dbReference type="RefSeq" id="WP_377303759.1">
    <property type="nucleotide sequence ID" value="NZ_CP180191.1"/>
</dbReference>
<dbReference type="Proteomes" id="UP001595556">
    <property type="component" value="Unassembled WGS sequence"/>
</dbReference>
<keyword evidence="2" id="KW-1185">Reference proteome</keyword>
<dbReference type="EMBL" id="JBHRTI010000004">
    <property type="protein sequence ID" value="MFC3148118.1"/>
    <property type="molecule type" value="Genomic_DNA"/>
</dbReference>
<sequence>MNRSAPILRAFDGNVRRAPRRLLRYTLAAVGLSAGLSLLSACGAELTPPAPALAVAAAPAASVPQLTAADLRKRETEWGWRLIALDAVDAGHPVAQARALIDAHPFLADAGEPPIFIVRGEPAVAARWAAALIDAGWVHSYVLAQ</sequence>
<comment type="caution">
    <text evidence="1">The sequence shown here is derived from an EMBL/GenBank/DDBJ whole genome shotgun (WGS) entry which is preliminary data.</text>
</comment>
<accession>A0ABV7H649</accession>
<gene>
    <name evidence="1" type="ORF">ACFOEN_10735</name>
</gene>
<evidence type="ECO:0000313" key="1">
    <source>
        <dbReference type="EMBL" id="MFC3148118.1"/>
    </source>
</evidence>
<evidence type="ECO:0000313" key="2">
    <source>
        <dbReference type="Proteomes" id="UP001595556"/>
    </source>
</evidence>
<organism evidence="1 2">
    <name type="scientific">Piscinibacterium candidicorallinum</name>
    <dbReference type="NCBI Taxonomy" id="1793872"/>
    <lineage>
        <taxon>Bacteria</taxon>
        <taxon>Pseudomonadati</taxon>
        <taxon>Pseudomonadota</taxon>
        <taxon>Betaproteobacteria</taxon>
        <taxon>Burkholderiales</taxon>
        <taxon>Piscinibacterium</taxon>
    </lineage>
</organism>
<reference evidence="2" key="1">
    <citation type="journal article" date="2019" name="Int. J. Syst. Evol. Microbiol.">
        <title>The Global Catalogue of Microorganisms (GCM) 10K type strain sequencing project: providing services to taxonomists for standard genome sequencing and annotation.</title>
        <authorList>
            <consortium name="The Broad Institute Genomics Platform"/>
            <consortium name="The Broad Institute Genome Sequencing Center for Infectious Disease"/>
            <person name="Wu L."/>
            <person name="Ma J."/>
        </authorList>
    </citation>
    <scope>NUCLEOTIDE SEQUENCE [LARGE SCALE GENOMIC DNA]</scope>
    <source>
        <strain evidence="2">KCTC 52168</strain>
    </source>
</reference>
<name>A0ABV7H649_9BURK</name>